<reference evidence="2" key="2">
    <citation type="submission" date="2015-01" db="EMBL/GenBank/DDBJ databases">
        <title>Evolutionary Origins and Diversification of the Mycorrhizal Mutualists.</title>
        <authorList>
            <consortium name="DOE Joint Genome Institute"/>
            <consortium name="Mycorrhizal Genomics Consortium"/>
            <person name="Kohler A."/>
            <person name="Kuo A."/>
            <person name="Nagy L.G."/>
            <person name="Floudas D."/>
            <person name="Copeland A."/>
            <person name="Barry K.W."/>
            <person name="Cichocki N."/>
            <person name="Veneault-Fourrey C."/>
            <person name="LaButti K."/>
            <person name="Lindquist E.A."/>
            <person name="Lipzen A."/>
            <person name="Lundell T."/>
            <person name="Morin E."/>
            <person name="Murat C."/>
            <person name="Riley R."/>
            <person name="Ohm R."/>
            <person name="Sun H."/>
            <person name="Tunlid A."/>
            <person name="Henrissat B."/>
            <person name="Grigoriev I.V."/>
            <person name="Hibbett D.S."/>
            <person name="Martin F."/>
        </authorList>
    </citation>
    <scope>NUCLEOTIDE SEQUENCE [LARGE SCALE GENOMIC DNA]</scope>
    <source>
        <strain evidence="2">441</strain>
    </source>
</reference>
<dbReference type="Proteomes" id="UP000054018">
    <property type="component" value="Unassembled WGS sequence"/>
</dbReference>
<dbReference type="AlphaFoldDB" id="A0A0C9YY56"/>
<dbReference type="EMBL" id="KN833796">
    <property type="protein sequence ID" value="KIK18839.1"/>
    <property type="molecule type" value="Genomic_DNA"/>
</dbReference>
<name>A0A0C9YY56_9AGAM</name>
<protein>
    <recommendedName>
        <fullName evidence="3">F-box domain-containing protein</fullName>
    </recommendedName>
</protein>
<dbReference type="STRING" id="765257.A0A0C9YY56"/>
<accession>A0A0C9YY56</accession>
<evidence type="ECO:0000313" key="1">
    <source>
        <dbReference type="EMBL" id="KIK18839.1"/>
    </source>
</evidence>
<sequence>MHHCLRITEILHLIFGYLADEKVTNANVTGAIRHKDVAVLARTCKAFMDPALDILWRTQSSLSPLVMCLPAQFWTLTVDQKDGVVSLLQEPSHEDWLTLKGYSRRIRAFDRTKLHLPTVCENIVDIVFSPDLSDELFPLLHTLNFTIFSGPPSDPIQLLHNTRLPQLVRLRFRTPKPYRNWDPDLYFTPASVPSLQALTIGAARARFHANTRLAPSSLREVIHLQFLCELTVTLPEGFDVDVCPSMQPTFPSLRRIALTVRSLDQCTNLLSCITSCELGSVKILHRSPATQDDIYQLFQEIERIRKRYADFNTLDIRGSHKNKPTAHPPFDLPRSMLTPFLASRRLRVLNLSSFVVLDISDSFIAQIALAWPEIETLHLRGPEQGDVRVTLEGIRELLRGCPRLQSLHMRIDARILPEGEPEMQSFSLRGLDIFGSLMEVETAVKQYLRTLAPRLQWLNMNRPHPVVMPAWVWLSPSP</sequence>
<evidence type="ECO:0008006" key="3">
    <source>
        <dbReference type="Google" id="ProtNLM"/>
    </source>
</evidence>
<dbReference type="SUPFAM" id="SSF52047">
    <property type="entry name" value="RNI-like"/>
    <property type="match status" value="1"/>
</dbReference>
<dbReference type="Gene3D" id="3.80.10.10">
    <property type="entry name" value="Ribonuclease Inhibitor"/>
    <property type="match status" value="1"/>
</dbReference>
<evidence type="ECO:0000313" key="2">
    <source>
        <dbReference type="Proteomes" id="UP000054018"/>
    </source>
</evidence>
<dbReference type="InterPro" id="IPR032675">
    <property type="entry name" value="LRR_dom_sf"/>
</dbReference>
<keyword evidence="2" id="KW-1185">Reference proteome</keyword>
<dbReference type="HOGENOM" id="CLU_021164_1_0_1"/>
<gene>
    <name evidence="1" type="ORF">PISMIDRAFT_14111</name>
</gene>
<proteinExistence type="predicted"/>
<dbReference type="OrthoDB" id="3543113at2759"/>
<reference evidence="1 2" key="1">
    <citation type="submission" date="2014-04" db="EMBL/GenBank/DDBJ databases">
        <authorList>
            <consortium name="DOE Joint Genome Institute"/>
            <person name="Kuo A."/>
            <person name="Kohler A."/>
            <person name="Costa M.D."/>
            <person name="Nagy L.G."/>
            <person name="Floudas D."/>
            <person name="Copeland A."/>
            <person name="Barry K.W."/>
            <person name="Cichocki N."/>
            <person name="Veneault-Fourrey C."/>
            <person name="LaButti K."/>
            <person name="Lindquist E.A."/>
            <person name="Lipzen A."/>
            <person name="Lundell T."/>
            <person name="Morin E."/>
            <person name="Murat C."/>
            <person name="Sun H."/>
            <person name="Tunlid A."/>
            <person name="Henrissat B."/>
            <person name="Grigoriev I.V."/>
            <person name="Hibbett D.S."/>
            <person name="Martin F."/>
            <person name="Nordberg H.P."/>
            <person name="Cantor M.N."/>
            <person name="Hua S.X."/>
        </authorList>
    </citation>
    <scope>NUCLEOTIDE SEQUENCE [LARGE SCALE GENOMIC DNA]</scope>
    <source>
        <strain evidence="1 2">441</strain>
    </source>
</reference>
<organism evidence="1 2">
    <name type="scientific">Pisolithus microcarpus 441</name>
    <dbReference type="NCBI Taxonomy" id="765257"/>
    <lineage>
        <taxon>Eukaryota</taxon>
        <taxon>Fungi</taxon>
        <taxon>Dikarya</taxon>
        <taxon>Basidiomycota</taxon>
        <taxon>Agaricomycotina</taxon>
        <taxon>Agaricomycetes</taxon>
        <taxon>Agaricomycetidae</taxon>
        <taxon>Boletales</taxon>
        <taxon>Sclerodermatineae</taxon>
        <taxon>Pisolithaceae</taxon>
        <taxon>Pisolithus</taxon>
    </lineage>
</organism>